<dbReference type="Pfam" id="PF03118">
    <property type="entry name" value="RNA_pol_A_CTD"/>
    <property type="match status" value="1"/>
</dbReference>
<sequence>MNIIIRTEDIKLSEITKIYVETKSDRNIINNLKSNSQLLLIGSRGIGKTMLIKVAENELNSEYSTKKVLPVYLSFSKSMLVNNPFDNKNFQYWMYAKLLNEFRNAILEKGIITANSDPFKMLFKHEKSKESNLDKFITVLENSWRNQKKIEKTEIMEILGIDESNFKVVDDIDFIKEIIKNFCVKFSIEKVIFFFDEACHNFIPRQQREFFSMFRDLRSPYICCKAAVYPGISYYSTLQLFHDVNSVVVERNINDENYINSMRDMVKCQIDDANLIKMLESQGQCFDSLIMCCDGNPRLLLKSIEQASEGFKSFKKNNVSSTIKDFYRVQIWQEHTKLSSFYSGHKEMIDWGRIFIERDVLEETKNKNGKNVKKTIFFAIHKDAPESVKSSVRILEYSGIIRLHTEGTKVRGEVYDRYQLNLGVVVASEGTTSVVERSKEIFDNLSIKIYTEYGKNSPAFNDINKSISLENASEDMFLVLNNILKKSLDTLDLTQHKKNVLKKIGIKTIEDILKSSEEDLQKADRIGPINSRKIYNVAYNAALEYISG</sequence>
<dbReference type="Gene3D" id="1.10.150.20">
    <property type="entry name" value="5' to 3' exonuclease, C-terminal subdomain"/>
    <property type="match status" value="1"/>
</dbReference>
<dbReference type="InterPro" id="IPR056955">
    <property type="entry name" value="ORC-CDC6-like"/>
</dbReference>
<evidence type="ECO:0000259" key="1">
    <source>
        <dbReference type="Pfam" id="PF03118"/>
    </source>
</evidence>
<protein>
    <recommendedName>
        <fullName evidence="1">RNA polymerase alpha subunit C-terminal domain-containing protein</fullName>
    </recommendedName>
</protein>
<dbReference type="Pfam" id="PF24389">
    <property type="entry name" value="ORC-CDC6-like"/>
    <property type="match status" value="1"/>
</dbReference>
<comment type="caution">
    <text evidence="2">The sequence shown here is derived from an EMBL/GenBank/DDBJ whole genome shotgun (WGS) entry which is preliminary data.</text>
</comment>
<dbReference type="InterPro" id="IPR011260">
    <property type="entry name" value="RNAP_asu_C"/>
</dbReference>
<dbReference type="GO" id="GO:0003677">
    <property type="term" value="F:DNA binding"/>
    <property type="evidence" value="ECO:0007669"/>
    <property type="project" value="InterPro"/>
</dbReference>
<dbReference type="InterPro" id="IPR027417">
    <property type="entry name" value="P-loop_NTPase"/>
</dbReference>
<dbReference type="Gene3D" id="3.40.50.300">
    <property type="entry name" value="P-loop containing nucleotide triphosphate hydrolases"/>
    <property type="match status" value="1"/>
</dbReference>
<evidence type="ECO:0000313" key="3">
    <source>
        <dbReference type="Proteomes" id="UP000222862"/>
    </source>
</evidence>
<feature type="domain" description="RNA polymerase alpha subunit C-terminal" evidence="1">
    <location>
        <begin position="482"/>
        <end position="527"/>
    </location>
</feature>
<dbReference type="AlphaFoldDB" id="A0A2B7YJW0"/>
<accession>A0A2B7YJW0</accession>
<dbReference type="GO" id="GO:0006351">
    <property type="term" value="P:DNA-templated transcription"/>
    <property type="evidence" value="ECO:0007669"/>
    <property type="project" value="InterPro"/>
</dbReference>
<evidence type="ECO:0000313" key="2">
    <source>
        <dbReference type="EMBL" id="PGH21866.1"/>
    </source>
</evidence>
<name>A0A2B7YJW0_FUSNP</name>
<proteinExistence type="predicted"/>
<dbReference type="RefSeq" id="WP_098702021.1">
    <property type="nucleotide sequence ID" value="NZ_NJGI01000001.1"/>
</dbReference>
<dbReference type="SUPFAM" id="SSF52540">
    <property type="entry name" value="P-loop containing nucleoside triphosphate hydrolases"/>
    <property type="match status" value="1"/>
</dbReference>
<reference evidence="2 3" key="1">
    <citation type="submission" date="2017-06" db="EMBL/GenBank/DDBJ databases">
        <title>Genome sequencing of Fusobacterium nucleatum subsp. polymorphum KCOM 1232 (=ChDC F37).</title>
        <authorList>
            <person name="Kook J.-K."/>
            <person name="Park S.-N."/>
            <person name="Lim Y.K."/>
            <person name="Roh H."/>
        </authorList>
    </citation>
    <scope>NUCLEOTIDE SEQUENCE [LARGE SCALE GENOMIC DNA]</scope>
    <source>
        <strain evidence="3">KCOM 1232 ( ChDC F37)</strain>
    </source>
</reference>
<gene>
    <name evidence="2" type="ORF">RN96_01180</name>
</gene>
<dbReference type="GO" id="GO:0003899">
    <property type="term" value="F:DNA-directed RNA polymerase activity"/>
    <property type="evidence" value="ECO:0007669"/>
    <property type="project" value="InterPro"/>
</dbReference>
<dbReference type="EMBL" id="NJGI01000001">
    <property type="protein sequence ID" value="PGH21866.1"/>
    <property type="molecule type" value="Genomic_DNA"/>
</dbReference>
<organism evidence="2 3">
    <name type="scientific">Fusobacterium nucleatum subsp. polymorphum</name>
    <name type="common">Fusobacterium polymorphum</name>
    <dbReference type="NCBI Taxonomy" id="76857"/>
    <lineage>
        <taxon>Bacteria</taxon>
        <taxon>Fusobacteriati</taxon>
        <taxon>Fusobacteriota</taxon>
        <taxon>Fusobacteriia</taxon>
        <taxon>Fusobacteriales</taxon>
        <taxon>Fusobacteriaceae</taxon>
        <taxon>Fusobacterium</taxon>
    </lineage>
</organism>
<dbReference type="SUPFAM" id="SSF47789">
    <property type="entry name" value="C-terminal domain of RNA polymerase alpha subunit"/>
    <property type="match status" value="1"/>
</dbReference>
<dbReference type="Proteomes" id="UP000222862">
    <property type="component" value="Unassembled WGS sequence"/>
</dbReference>